<feature type="region of interest" description="Disordered" evidence="1">
    <location>
        <begin position="77"/>
        <end position="103"/>
    </location>
</feature>
<dbReference type="InterPro" id="IPR015943">
    <property type="entry name" value="WD40/YVTN_repeat-like_dom_sf"/>
</dbReference>
<dbReference type="Proteomes" id="UP000503540">
    <property type="component" value="Chromosome"/>
</dbReference>
<organism evidence="3 4">
    <name type="scientific">Nocardia arthritidis</name>
    <dbReference type="NCBI Taxonomy" id="228602"/>
    <lineage>
        <taxon>Bacteria</taxon>
        <taxon>Bacillati</taxon>
        <taxon>Actinomycetota</taxon>
        <taxon>Actinomycetes</taxon>
        <taxon>Mycobacteriales</taxon>
        <taxon>Nocardiaceae</taxon>
        <taxon>Nocardia</taxon>
    </lineage>
</organism>
<reference evidence="3 4" key="1">
    <citation type="journal article" date="2019" name="ACS Chem. Biol.">
        <title>Identification and Mobilization of a Cryptic Antibiotic Biosynthesis Gene Locus from a Human-Pathogenic Nocardia Isolate.</title>
        <authorList>
            <person name="Herisse M."/>
            <person name="Ishida K."/>
            <person name="Porter J.L."/>
            <person name="Howden B."/>
            <person name="Hertweck C."/>
            <person name="Stinear T.P."/>
            <person name="Pidot S.J."/>
        </authorList>
    </citation>
    <scope>NUCLEOTIDE SEQUENCE [LARGE SCALE GENOMIC DNA]</scope>
    <source>
        <strain evidence="3 4">AUSMDU00012717</strain>
    </source>
</reference>
<dbReference type="SUPFAM" id="SSF50939">
    <property type="entry name" value="Sialidases"/>
    <property type="match status" value="2"/>
</dbReference>
<dbReference type="PANTHER" id="PTHR38792">
    <property type="entry name" value="BNR/ASP-BOX REPEAT DOMAIN PROTEIN (AFU_ORTHOLOGUE AFUA_7G06430)-RELATED"/>
    <property type="match status" value="1"/>
</dbReference>
<sequence length="499" mass="51904">MRRPLSTAFTASFAAATAVAASMGLGTPFAFASATATPPVVVSGPTPFASGCNGAPQTGTNYPNTKVEPQIAINPTNPNNIVAGYQQDRWSDGGANSDMAGVSHDGGATWKQVVIPHITHCAGGNASNGGDYERATDPWVTFAPDGTLYYVSQPLNSSNPNNGMSVSRSTDGGDTWSDPISLIADTAAGVLNDKVSITADPADAHYVYATWDRLSTSKANRSAAEALHERAQASSGPTMLARTTDGGATWSTTTIFDPGQNAQTIGNQIVVLPNGTLVDVFDLISNGSTSIAIITSTDHGATWSGPTTVDQVQEGGVTDPNTGATIRTGGGIPEIAVDSRTGALYVTWQDNRFSGGDHDGIAFSKSTDNGATWSDPIEVNTTTNTPAFTPTVRAGVNGSIAVSYYDFRNLAADNTTTLPTDYWLVTSSDGGATWSETHIAGSFDMFTAPNAEGYFLGDYDGLAATPTGFRPLFAATNDQNLDNRTDIFTATADSTTITR</sequence>
<protein>
    <submittedName>
        <fullName evidence="3">Exo-alpha-sialidase</fullName>
    </submittedName>
</protein>
<proteinExistence type="predicted"/>
<dbReference type="AlphaFoldDB" id="A0A6G9YFX3"/>
<feature type="chain" id="PRO_5039093982" evidence="2">
    <location>
        <begin position="21"/>
        <end position="499"/>
    </location>
</feature>
<evidence type="ECO:0000256" key="2">
    <source>
        <dbReference type="SAM" id="SignalP"/>
    </source>
</evidence>
<evidence type="ECO:0000313" key="4">
    <source>
        <dbReference type="Proteomes" id="UP000503540"/>
    </source>
</evidence>
<dbReference type="KEGG" id="nah:F5544_21280"/>
<dbReference type="PANTHER" id="PTHR38792:SF3">
    <property type="entry name" value="BNR_ASP-BOX REPEAT DOMAIN PROTEIN (AFU_ORTHOLOGUE AFUA_7G06430)-RELATED"/>
    <property type="match status" value="1"/>
</dbReference>
<keyword evidence="2" id="KW-0732">Signal</keyword>
<dbReference type="EMBL" id="CP046172">
    <property type="protein sequence ID" value="QIS12119.1"/>
    <property type="molecule type" value="Genomic_DNA"/>
</dbReference>
<dbReference type="Gene3D" id="2.130.10.10">
    <property type="entry name" value="YVTN repeat-like/Quinoprotein amine dehydrogenase"/>
    <property type="match status" value="1"/>
</dbReference>
<dbReference type="CDD" id="cd15482">
    <property type="entry name" value="Sialidase_non-viral"/>
    <property type="match status" value="2"/>
</dbReference>
<keyword evidence="4" id="KW-1185">Reference proteome</keyword>
<dbReference type="InterPro" id="IPR036278">
    <property type="entry name" value="Sialidase_sf"/>
</dbReference>
<dbReference type="Gene3D" id="2.120.10.10">
    <property type="match status" value="2"/>
</dbReference>
<accession>A0A6G9YFX3</accession>
<name>A0A6G9YFX3_9NOCA</name>
<evidence type="ECO:0000313" key="3">
    <source>
        <dbReference type="EMBL" id="QIS12119.1"/>
    </source>
</evidence>
<feature type="signal peptide" evidence="2">
    <location>
        <begin position="1"/>
        <end position="20"/>
    </location>
</feature>
<evidence type="ECO:0000256" key="1">
    <source>
        <dbReference type="SAM" id="MobiDB-lite"/>
    </source>
</evidence>
<gene>
    <name evidence="3" type="ORF">F5544_21280</name>
</gene>
<dbReference type="RefSeq" id="WP_203217618.1">
    <property type="nucleotide sequence ID" value="NZ_CP046172.1"/>
</dbReference>